<dbReference type="Pfam" id="PF00440">
    <property type="entry name" value="TetR_N"/>
    <property type="match status" value="1"/>
</dbReference>
<dbReference type="HOGENOM" id="CLU_069356_45_1_0"/>
<evidence type="ECO:0000259" key="3">
    <source>
        <dbReference type="PROSITE" id="PS50977"/>
    </source>
</evidence>
<sequence>MPKKTFYNIPEEKREKITRTLIKYFAEKPYSKVDVEDIAKECGIAKGSMYQYFENKKDMYFYAIESATKRSLEILKDVNFENISLLEYVKQSFEFNWDFLLKYPYEYILLEKSAFYDDSPYREEIREYYEKLTHNILYDFVVKNQKAGFIRDDIPPEMIMTFIEGTSWAFKKFLVSLTRSKGMKMKDLSKEYVKDLQNYYLKILEEGIGKK</sequence>
<reference evidence="4 5" key="1">
    <citation type="journal article" date="2014" name="Genome Announc.">
        <title>Complete Genome Sequence of the Extreme Thermophile Dictyoglomus thermophilum H-6-12.</title>
        <authorList>
            <person name="Coil D.A."/>
            <person name="Badger J.H."/>
            <person name="Forberger H.C."/>
            <person name="Riggs F."/>
            <person name="Madupu R."/>
            <person name="Fedorova N."/>
            <person name="Ward N."/>
            <person name="Robb F.T."/>
            <person name="Eisen J.A."/>
        </authorList>
    </citation>
    <scope>NUCLEOTIDE SEQUENCE [LARGE SCALE GENOMIC DNA]</scope>
    <source>
        <strain evidence="5">ATCC 35947 / DSM 3960 / H-6-12</strain>
    </source>
</reference>
<dbReference type="AlphaFoldDB" id="B5YAX4"/>
<dbReference type="Gene3D" id="1.10.357.10">
    <property type="entry name" value="Tetracycline Repressor, domain 2"/>
    <property type="match status" value="1"/>
</dbReference>
<dbReference type="PROSITE" id="PS50977">
    <property type="entry name" value="HTH_TETR_2"/>
    <property type="match status" value="1"/>
</dbReference>
<dbReference type="EMBL" id="CP001146">
    <property type="protein sequence ID" value="ACI19248.1"/>
    <property type="molecule type" value="Genomic_DNA"/>
</dbReference>
<accession>B5YAX4</accession>
<feature type="DNA-binding region" description="H-T-H motif" evidence="2">
    <location>
        <begin position="34"/>
        <end position="53"/>
    </location>
</feature>
<dbReference type="Proteomes" id="UP000001733">
    <property type="component" value="Chromosome"/>
</dbReference>
<protein>
    <submittedName>
        <fullName evidence="4">Transcriptional regulator, AcrR family</fullName>
    </submittedName>
</protein>
<feature type="domain" description="HTH tetR-type" evidence="3">
    <location>
        <begin position="11"/>
        <end position="71"/>
    </location>
</feature>
<keyword evidence="1 2" id="KW-0238">DNA-binding</keyword>
<dbReference type="PANTHER" id="PTHR43479">
    <property type="entry name" value="ACREF/ENVCD OPERON REPRESSOR-RELATED"/>
    <property type="match status" value="1"/>
</dbReference>
<proteinExistence type="predicted"/>
<evidence type="ECO:0000256" key="1">
    <source>
        <dbReference type="ARBA" id="ARBA00023125"/>
    </source>
</evidence>
<dbReference type="STRING" id="309799.DICTH_0060"/>
<dbReference type="InterPro" id="IPR009057">
    <property type="entry name" value="Homeodomain-like_sf"/>
</dbReference>
<dbReference type="PANTHER" id="PTHR43479:SF11">
    <property type="entry name" value="ACREF_ENVCD OPERON REPRESSOR-RELATED"/>
    <property type="match status" value="1"/>
</dbReference>
<dbReference type="SUPFAM" id="SSF48498">
    <property type="entry name" value="Tetracyclin repressor-like, C-terminal domain"/>
    <property type="match status" value="1"/>
</dbReference>
<dbReference type="InterPro" id="IPR001647">
    <property type="entry name" value="HTH_TetR"/>
</dbReference>
<evidence type="ECO:0000313" key="5">
    <source>
        <dbReference type="Proteomes" id="UP000001733"/>
    </source>
</evidence>
<dbReference type="eggNOG" id="COG1309">
    <property type="taxonomic scope" value="Bacteria"/>
</dbReference>
<keyword evidence="5" id="KW-1185">Reference proteome</keyword>
<dbReference type="InterPro" id="IPR036271">
    <property type="entry name" value="Tet_transcr_reg_TetR-rel_C_sf"/>
</dbReference>
<dbReference type="KEGG" id="dth:DICTH_0060"/>
<organism evidence="4 5">
    <name type="scientific">Dictyoglomus thermophilum (strain ATCC 35947 / DSM 3960 / H-6-12)</name>
    <dbReference type="NCBI Taxonomy" id="309799"/>
    <lineage>
        <taxon>Bacteria</taxon>
        <taxon>Pseudomonadati</taxon>
        <taxon>Dictyoglomota</taxon>
        <taxon>Dictyoglomia</taxon>
        <taxon>Dictyoglomales</taxon>
        <taxon>Dictyoglomaceae</taxon>
        <taxon>Dictyoglomus</taxon>
    </lineage>
</organism>
<name>B5YAX4_DICT6</name>
<evidence type="ECO:0000313" key="4">
    <source>
        <dbReference type="EMBL" id="ACI19248.1"/>
    </source>
</evidence>
<dbReference type="PaxDb" id="309799-DICTH_0060"/>
<dbReference type="InterPro" id="IPR050624">
    <property type="entry name" value="HTH-type_Tx_Regulator"/>
</dbReference>
<evidence type="ECO:0000256" key="2">
    <source>
        <dbReference type="PROSITE-ProRule" id="PRU00335"/>
    </source>
</evidence>
<dbReference type="SUPFAM" id="SSF46689">
    <property type="entry name" value="Homeodomain-like"/>
    <property type="match status" value="1"/>
</dbReference>
<dbReference type="GO" id="GO:0003677">
    <property type="term" value="F:DNA binding"/>
    <property type="evidence" value="ECO:0007669"/>
    <property type="project" value="UniProtKB-UniRule"/>
</dbReference>
<gene>
    <name evidence="4" type="ordered locus">DICTH_0060</name>
</gene>